<protein>
    <recommendedName>
        <fullName evidence="6">Acyltransferase</fullName>
    </recommendedName>
</protein>
<accession>A0AA48K851</accession>
<evidence type="ECO:0000313" key="4">
    <source>
        <dbReference type="EMBL" id="BDU71765.1"/>
    </source>
</evidence>
<dbReference type="AlphaFoldDB" id="A0AA48K851"/>
<dbReference type="RefSeq" id="WP_316414668.1">
    <property type="nucleotide sequence ID" value="NZ_AP027080.1"/>
</dbReference>
<dbReference type="InterPro" id="IPR051159">
    <property type="entry name" value="Hexapeptide_acetyltransf"/>
</dbReference>
<dbReference type="SUPFAM" id="SSF51161">
    <property type="entry name" value="Trimeric LpxA-like enzymes"/>
    <property type="match status" value="1"/>
</dbReference>
<dbReference type="InterPro" id="IPR001451">
    <property type="entry name" value="Hexapep"/>
</dbReference>
<dbReference type="InterPro" id="IPR018357">
    <property type="entry name" value="Hexapep_transf_CS"/>
</dbReference>
<dbReference type="EMBL" id="AP027080">
    <property type="protein sequence ID" value="BDU71765.1"/>
    <property type="molecule type" value="Genomic_DNA"/>
</dbReference>
<dbReference type="CDD" id="cd04647">
    <property type="entry name" value="LbH_MAT_like"/>
    <property type="match status" value="1"/>
</dbReference>
<dbReference type="PANTHER" id="PTHR23416">
    <property type="entry name" value="SIALIC ACID SYNTHASE-RELATED"/>
    <property type="match status" value="1"/>
</dbReference>
<evidence type="ECO:0008006" key="6">
    <source>
        <dbReference type="Google" id="ProtNLM"/>
    </source>
</evidence>
<dbReference type="InterPro" id="IPR011004">
    <property type="entry name" value="Trimer_LpxA-like_sf"/>
</dbReference>
<sequence>MLGSLIHKWKLRGYLKQGLQVADDCRMVSIPDFGSEPYLISIGRHVTLASNVTFITHDGGTWVIRDRPRFKEVIRYGRITIHDNCFIGKGAFLMPGVSIGPNAVVASGSIVTRDVPPNSVVAGVPARVLRDIDSYAENLLAVNPPYDREAYRRDKVAELLRLFPRPW</sequence>
<reference evidence="5" key="1">
    <citation type="journal article" date="2023" name="Int. J. Syst. Evol. Microbiol.">
        <title>Mesoterricola silvestris gen. nov., sp. nov., Mesoterricola sediminis sp. nov., Geothrix oryzae sp. nov., Geothrix edaphica sp. nov., Geothrix rubra sp. nov., and Geothrix limicola sp. nov., six novel members of Acidobacteriota isolated from soils.</title>
        <authorList>
            <person name="Itoh H."/>
            <person name="Sugisawa Y."/>
            <person name="Mise K."/>
            <person name="Xu Z."/>
            <person name="Kuniyasu M."/>
            <person name="Ushijima N."/>
            <person name="Kawano K."/>
            <person name="Kobayashi E."/>
            <person name="Shiratori Y."/>
            <person name="Masuda Y."/>
            <person name="Senoo K."/>
        </authorList>
    </citation>
    <scope>NUCLEOTIDE SEQUENCE [LARGE SCALE GENOMIC DNA]</scope>
    <source>
        <strain evidence="5">W79</strain>
    </source>
</reference>
<dbReference type="GO" id="GO:0016746">
    <property type="term" value="F:acyltransferase activity"/>
    <property type="evidence" value="ECO:0007669"/>
    <property type="project" value="UniProtKB-KW"/>
</dbReference>
<keyword evidence="1" id="KW-0808">Transferase</keyword>
<organism evidence="4 5">
    <name type="scientific">Mesoterricola silvestris</name>
    <dbReference type="NCBI Taxonomy" id="2927979"/>
    <lineage>
        <taxon>Bacteria</taxon>
        <taxon>Pseudomonadati</taxon>
        <taxon>Acidobacteriota</taxon>
        <taxon>Holophagae</taxon>
        <taxon>Holophagales</taxon>
        <taxon>Holophagaceae</taxon>
        <taxon>Mesoterricola</taxon>
    </lineage>
</organism>
<gene>
    <name evidence="4" type="ORF">METEAL_09390</name>
</gene>
<dbReference type="PROSITE" id="PS00101">
    <property type="entry name" value="HEXAPEP_TRANSFERASES"/>
    <property type="match status" value="1"/>
</dbReference>
<keyword evidence="3" id="KW-0012">Acyltransferase</keyword>
<name>A0AA48K851_9BACT</name>
<keyword evidence="2" id="KW-0677">Repeat</keyword>
<dbReference type="Proteomes" id="UP001238179">
    <property type="component" value="Chromosome"/>
</dbReference>
<dbReference type="KEGG" id="msil:METEAL_09390"/>
<evidence type="ECO:0000313" key="5">
    <source>
        <dbReference type="Proteomes" id="UP001238179"/>
    </source>
</evidence>
<evidence type="ECO:0000256" key="2">
    <source>
        <dbReference type="ARBA" id="ARBA00022737"/>
    </source>
</evidence>
<dbReference type="Gene3D" id="2.160.10.10">
    <property type="entry name" value="Hexapeptide repeat proteins"/>
    <property type="match status" value="1"/>
</dbReference>
<dbReference type="PANTHER" id="PTHR23416:SF78">
    <property type="entry name" value="LIPOPOLYSACCHARIDE BIOSYNTHESIS O-ACETYL TRANSFERASE WBBJ-RELATED"/>
    <property type="match status" value="1"/>
</dbReference>
<keyword evidence="5" id="KW-1185">Reference proteome</keyword>
<evidence type="ECO:0000256" key="3">
    <source>
        <dbReference type="ARBA" id="ARBA00023315"/>
    </source>
</evidence>
<dbReference type="Pfam" id="PF00132">
    <property type="entry name" value="Hexapep"/>
    <property type="match status" value="1"/>
</dbReference>
<proteinExistence type="predicted"/>
<evidence type="ECO:0000256" key="1">
    <source>
        <dbReference type="ARBA" id="ARBA00022679"/>
    </source>
</evidence>